<sequence>MNLLHDIAPGTKKEMNVIIEIPKESHNKYEIDKKTGLIKLDRANYSSAAYPFDYGFVPQTLWDDGDALDVIVLTTYPLNVGVLVSARPVGLLKMIDGGDLDDKVIAVPVEDKRWDDVHDLKDLNQHTLKEFIHFFETYKNLKGKPAKVTINGYEGRAAAEAAFEKGRKLYTAAKPKV</sequence>
<dbReference type="GO" id="GO:0004427">
    <property type="term" value="F:inorganic diphosphate phosphatase activity"/>
    <property type="evidence" value="ECO:0007669"/>
    <property type="project" value="UniProtKB-UniRule"/>
</dbReference>
<feature type="binding site" evidence="7">
    <location>
        <position position="54"/>
    </location>
    <ligand>
        <name>substrate</name>
    </ligand>
</feature>
<comment type="catalytic activity">
    <reaction evidence="6 7">
        <text>diphosphate + H2O = 2 phosphate + H(+)</text>
        <dbReference type="Rhea" id="RHEA:24576"/>
        <dbReference type="ChEBI" id="CHEBI:15377"/>
        <dbReference type="ChEBI" id="CHEBI:15378"/>
        <dbReference type="ChEBI" id="CHEBI:33019"/>
        <dbReference type="ChEBI" id="CHEBI:43474"/>
        <dbReference type="EC" id="3.6.1.1"/>
    </reaction>
</comment>
<feature type="binding site" evidence="7">
    <location>
        <position position="138"/>
    </location>
    <ligand>
        <name>substrate</name>
    </ligand>
</feature>
<organism evidence="8 9">
    <name type="scientific">Candidatus Kaiserbacteria bacterium CG10_big_fil_rev_8_21_14_0_10_56_12</name>
    <dbReference type="NCBI Taxonomy" id="1974611"/>
    <lineage>
        <taxon>Bacteria</taxon>
        <taxon>Candidatus Kaiseribacteriota</taxon>
    </lineage>
</organism>
<dbReference type="CDD" id="cd00412">
    <property type="entry name" value="pyrophosphatase"/>
    <property type="match status" value="1"/>
</dbReference>
<dbReference type="EMBL" id="PFBL01000026">
    <property type="protein sequence ID" value="PIR82881.1"/>
    <property type="molecule type" value="Genomic_DNA"/>
</dbReference>
<dbReference type="HAMAP" id="MF_00209">
    <property type="entry name" value="Inorganic_PPase"/>
    <property type="match status" value="1"/>
</dbReference>
<evidence type="ECO:0000256" key="5">
    <source>
        <dbReference type="ARBA" id="ARBA00022842"/>
    </source>
</evidence>
<evidence type="ECO:0000313" key="9">
    <source>
        <dbReference type="Proteomes" id="UP000230179"/>
    </source>
</evidence>
<reference evidence="9" key="1">
    <citation type="submission" date="2017-09" db="EMBL/GenBank/DDBJ databases">
        <title>Depth-based differentiation of microbial function through sediment-hosted aquifers and enrichment of novel symbionts in the deep terrestrial subsurface.</title>
        <authorList>
            <person name="Probst A.J."/>
            <person name="Ladd B."/>
            <person name="Jarett J.K."/>
            <person name="Geller-Mcgrath D.E."/>
            <person name="Sieber C.M.K."/>
            <person name="Emerson J.B."/>
            <person name="Anantharaman K."/>
            <person name="Thomas B.C."/>
            <person name="Malmstrom R."/>
            <person name="Stieglmeier M."/>
            <person name="Klingl A."/>
            <person name="Woyke T."/>
            <person name="Ryan C.M."/>
            <person name="Banfield J.F."/>
        </authorList>
    </citation>
    <scope>NUCLEOTIDE SEQUENCE [LARGE SCALE GENOMIC DNA]</scope>
</reference>
<dbReference type="EC" id="3.6.1.1" evidence="7"/>
<accession>A0A2H0U8Z5</accession>
<dbReference type="GO" id="GO:0000287">
    <property type="term" value="F:magnesium ion binding"/>
    <property type="evidence" value="ECO:0007669"/>
    <property type="project" value="UniProtKB-UniRule"/>
</dbReference>
<evidence type="ECO:0000256" key="2">
    <source>
        <dbReference type="ARBA" id="ARBA00022490"/>
    </source>
</evidence>
<dbReference type="Gene3D" id="3.90.80.10">
    <property type="entry name" value="Inorganic pyrophosphatase"/>
    <property type="match status" value="1"/>
</dbReference>
<comment type="similarity">
    <text evidence="7">Belongs to the PPase family.</text>
</comment>
<feature type="binding site" evidence="7">
    <location>
        <position position="101"/>
    </location>
    <ligand>
        <name>Mg(2+)</name>
        <dbReference type="ChEBI" id="CHEBI:18420"/>
        <label>1</label>
    </ligand>
</feature>
<name>A0A2H0U8Z5_9BACT</name>
<comment type="function">
    <text evidence="7">Catalyzes the hydrolysis of inorganic pyrophosphate (PPi) forming two phosphate ions.</text>
</comment>
<gene>
    <name evidence="7" type="primary">ppa</name>
    <name evidence="8" type="ORF">COU19_03460</name>
</gene>
<keyword evidence="2 7" id="KW-0963">Cytoplasm</keyword>
<evidence type="ECO:0000313" key="8">
    <source>
        <dbReference type="EMBL" id="PIR82881.1"/>
    </source>
</evidence>
<feature type="binding site" evidence="7">
    <location>
        <position position="28"/>
    </location>
    <ligand>
        <name>substrate</name>
    </ligand>
</feature>
<dbReference type="InterPro" id="IPR008162">
    <property type="entry name" value="Pyrophosphatase"/>
</dbReference>
<dbReference type="FunFam" id="3.90.80.10:FF:000003">
    <property type="entry name" value="Inorganic pyrophosphatase"/>
    <property type="match status" value="1"/>
</dbReference>
<protein>
    <recommendedName>
        <fullName evidence="7">Inorganic pyrophosphatase</fullName>
        <ecNumber evidence="7">3.6.1.1</ecNumber>
    </recommendedName>
    <alternativeName>
        <fullName evidence="7">Pyrophosphate phospho-hydrolase</fullName>
        <shortName evidence="7">PPase</shortName>
    </alternativeName>
</protein>
<keyword evidence="4 7" id="KW-0378">Hydrolase</keyword>
<evidence type="ECO:0000256" key="1">
    <source>
        <dbReference type="ARBA" id="ARBA00001946"/>
    </source>
</evidence>
<evidence type="ECO:0000256" key="3">
    <source>
        <dbReference type="ARBA" id="ARBA00022723"/>
    </source>
</evidence>
<dbReference type="GO" id="GO:0005737">
    <property type="term" value="C:cytoplasm"/>
    <property type="evidence" value="ECO:0007669"/>
    <property type="project" value="UniProtKB-SubCell"/>
</dbReference>
<dbReference type="PANTHER" id="PTHR10286">
    <property type="entry name" value="INORGANIC PYROPHOSPHATASE"/>
    <property type="match status" value="1"/>
</dbReference>
<feature type="binding site" evidence="7">
    <location>
        <position position="42"/>
    </location>
    <ligand>
        <name>substrate</name>
    </ligand>
</feature>
<dbReference type="SUPFAM" id="SSF50324">
    <property type="entry name" value="Inorganic pyrophosphatase"/>
    <property type="match status" value="1"/>
</dbReference>
<dbReference type="InterPro" id="IPR036649">
    <property type="entry name" value="Pyrophosphatase_sf"/>
</dbReference>
<keyword evidence="5 7" id="KW-0460">Magnesium</keyword>
<feature type="binding site" evidence="7">
    <location>
        <position position="64"/>
    </location>
    <ligand>
        <name>Mg(2+)</name>
        <dbReference type="ChEBI" id="CHEBI:18420"/>
        <label>1</label>
    </ligand>
</feature>
<feature type="binding site" evidence="7">
    <location>
        <position position="69"/>
    </location>
    <ligand>
        <name>Mg(2+)</name>
        <dbReference type="ChEBI" id="CHEBI:18420"/>
        <label>2</label>
    </ligand>
</feature>
<comment type="caution">
    <text evidence="8">The sequence shown here is derived from an EMBL/GenBank/DDBJ whole genome shotgun (WGS) entry which is preliminary data.</text>
</comment>
<dbReference type="AlphaFoldDB" id="A0A2H0U8Z5"/>
<evidence type="ECO:0000256" key="4">
    <source>
        <dbReference type="ARBA" id="ARBA00022801"/>
    </source>
</evidence>
<evidence type="ECO:0000256" key="7">
    <source>
        <dbReference type="HAMAP-Rule" id="MF_00209"/>
    </source>
</evidence>
<proteinExistence type="inferred from homology"/>
<evidence type="ECO:0000256" key="6">
    <source>
        <dbReference type="ARBA" id="ARBA00047820"/>
    </source>
</evidence>
<comment type="subunit">
    <text evidence="7">Homohexamer.</text>
</comment>
<keyword evidence="3 7" id="KW-0479">Metal-binding</keyword>
<dbReference type="Pfam" id="PF00719">
    <property type="entry name" value="Pyrophosphatase"/>
    <property type="match status" value="1"/>
</dbReference>
<feature type="binding site" evidence="7">
    <location>
        <position position="69"/>
    </location>
    <ligand>
        <name>Mg(2+)</name>
        <dbReference type="ChEBI" id="CHEBI:18420"/>
        <label>1</label>
    </ligand>
</feature>
<comment type="cofactor">
    <cofactor evidence="1 7">
        <name>Mg(2+)</name>
        <dbReference type="ChEBI" id="CHEBI:18420"/>
    </cofactor>
</comment>
<comment type="subcellular location">
    <subcellularLocation>
        <location evidence="7">Cytoplasm</location>
    </subcellularLocation>
</comment>
<dbReference type="Proteomes" id="UP000230179">
    <property type="component" value="Unassembled WGS sequence"/>
</dbReference>
<dbReference type="GO" id="GO:0006796">
    <property type="term" value="P:phosphate-containing compound metabolic process"/>
    <property type="evidence" value="ECO:0007669"/>
    <property type="project" value="InterPro"/>
</dbReference>